<evidence type="ECO:0000256" key="2">
    <source>
        <dbReference type="ARBA" id="ARBA00022723"/>
    </source>
</evidence>
<dbReference type="SUPFAM" id="SSF46626">
    <property type="entry name" value="Cytochrome c"/>
    <property type="match status" value="1"/>
</dbReference>
<accession>A0A931NHN1</accession>
<organism evidence="7 8">
    <name type="scientific">Inhella proteolytica</name>
    <dbReference type="NCBI Taxonomy" id="2795029"/>
    <lineage>
        <taxon>Bacteria</taxon>
        <taxon>Pseudomonadati</taxon>
        <taxon>Pseudomonadota</taxon>
        <taxon>Betaproteobacteria</taxon>
        <taxon>Burkholderiales</taxon>
        <taxon>Sphaerotilaceae</taxon>
        <taxon>Inhella</taxon>
    </lineage>
</organism>
<evidence type="ECO:0000256" key="5">
    <source>
        <dbReference type="SAM" id="SignalP"/>
    </source>
</evidence>
<evidence type="ECO:0000313" key="7">
    <source>
        <dbReference type="EMBL" id="MBH9577234.1"/>
    </source>
</evidence>
<dbReference type="EMBL" id="JAEDAK010000006">
    <property type="protein sequence ID" value="MBH9577234.1"/>
    <property type="molecule type" value="Genomic_DNA"/>
</dbReference>
<feature type="chain" id="PRO_5037595861" evidence="5">
    <location>
        <begin position="23"/>
        <end position="141"/>
    </location>
</feature>
<name>A0A931NHN1_9BURK</name>
<dbReference type="RefSeq" id="WP_198111013.1">
    <property type="nucleotide sequence ID" value="NZ_JAEDAK010000006.1"/>
</dbReference>
<sequence length="141" mass="15405">MVQVAHLLSGLACAALAVAAGAQTPRERVDFGKREFESKCAACHGVSGKGNGPLAELLTRRTPDLTLLAKQNGGVLPIARMYEAIEAGNLPAHGTRDMPVWGREYRLQAGEYYGELPYDPEAYVRARILTLIEYVHRIQAK</sequence>
<proteinExistence type="predicted"/>
<evidence type="ECO:0000313" key="8">
    <source>
        <dbReference type="Proteomes" id="UP000613266"/>
    </source>
</evidence>
<dbReference type="Proteomes" id="UP000613266">
    <property type="component" value="Unassembled WGS sequence"/>
</dbReference>
<dbReference type="InterPro" id="IPR036909">
    <property type="entry name" value="Cyt_c-like_dom_sf"/>
</dbReference>
<dbReference type="Pfam" id="PF00034">
    <property type="entry name" value="Cytochrom_C"/>
    <property type="match status" value="1"/>
</dbReference>
<comment type="caution">
    <text evidence="7">The sequence shown here is derived from an EMBL/GenBank/DDBJ whole genome shotgun (WGS) entry which is preliminary data.</text>
</comment>
<dbReference type="GO" id="GO:0009055">
    <property type="term" value="F:electron transfer activity"/>
    <property type="evidence" value="ECO:0007669"/>
    <property type="project" value="InterPro"/>
</dbReference>
<reference evidence="7" key="1">
    <citation type="submission" date="2020-12" db="EMBL/GenBank/DDBJ databases">
        <title>The genome sequence of Inhella sp. 1Y17.</title>
        <authorList>
            <person name="Liu Y."/>
        </authorList>
    </citation>
    <scope>NUCLEOTIDE SEQUENCE</scope>
    <source>
        <strain evidence="7">1Y17</strain>
    </source>
</reference>
<dbReference type="Gene3D" id="1.10.760.10">
    <property type="entry name" value="Cytochrome c-like domain"/>
    <property type="match status" value="1"/>
</dbReference>
<keyword evidence="2 4" id="KW-0479">Metal-binding</keyword>
<keyword evidence="3 4" id="KW-0408">Iron</keyword>
<dbReference type="GO" id="GO:0020037">
    <property type="term" value="F:heme binding"/>
    <property type="evidence" value="ECO:0007669"/>
    <property type="project" value="InterPro"/>
</dbReference>
<gene>
    <name evidence="7" type="ORF">I7X39_09980</name>
</gene>
<keyword evidence="8" id="KW-1185">Reference proteome</keyword>
<feature type="domain" description="Cytochrome c" evidence="6">
    <location>
        <begin position="27"/>
        <end position="139"/>
    </location>
</feature>
<dbReference type="GO" id="GO:0046872">
    <property type="term" value="F:metal ion binding"/>
    <property type="evidence" value="ECO:0007669"/>
    <property type="project" value="UniProtKB-KW"/>
</dbReference>
<feature type="signal peptide" evidence="5">
    <location>
        <begin position="1"/>
        <end position="22"/>
    </location>
</feature>
<keyword evidence="5" id="KW-0732">Signal</keyword>
<evidence type="ECO:0000256" key="3">
    <source>
        <dbReference type="ARBA" id="ARBA00023004"/>
    </source>
</evidence>
<dbReference type="AlphaFoldDB" id="A0A931NHN1"/>
<evidence type="ECO:0000256" key="1">
    <source>
        <dbReference type="ARBA" id="ARBA00022617"/>
    </source>
</evidence>
<protein>
    <submittedName>
        <fullName evidence="7">Cytochrome c</fullName>
    </submittedName>
</protein>
<keyword evidence="1 4" id="KW-0349">Heme</keyword>
<evidence type="ECO:0000256" key="4">
    <source>
        <dbReference type="PROSITE-ProRule" id="PRU00433"/>
    </source>
</evidence>
<evidence type="ECO:0000259" key="6">
    <source>
        <dbReference type="PROSITE" id="PS51007"/>
    </source>
</evidence>
<dbReference type="PROSITE" id="PS51007">
    <property type="entry name" value="CYTC"/>
    <property type="match status" value="1"/>
</dbReference>
<dbReference type="InterPro" id="IPR009056">
    <property type="entry name" value="Cyt_c-like_dom"/>
</dbReference>